<protein>
    <recommendedName>
        <fullName evidence="8">HhH-GPD domain-containing protein</fullName>
    </recommendedName>
</protein>
<comment type="caution">
    <text evidence="9">The sequence shown here is derived from an EMBL/GenBank/DDBJ whole genome shotgun (WGS) entry which is preliminary data.</text>
</comment>
<evidence type="ECO:0000256" key="6">
    <source>
        <dbReference type="ARBA" id="ARBA00023014"/>
    </source>
</evidence>
<keyword evidence="3" id="KW-0227">DNA damage</keyword>
<dbReference type="SMART" id="SM00478">
    <property type="entry name" value="ENDO3c"/>
    <property type="match status" value="1"/>
</dbReference>
<evidence type="ECO:0000256" key="7">
    <source>
        <dbReference type="ARBA" id="ARBA00023295"/>
    </source>
</evidence>
<name>A0A919J7U2_9ACTN</name>
<evidence type="ECO:0000313" key="10">
    <source>
        <dbReference type="Proteomes" id="UP000598174"/>
    </source>
</evidence>
<dbReference type="Gene3D" id="1.10.340.30">
    <property type="entry name" value="Hypothetical protein, domain 2"/>
    <property type="match status" value="1"/>
</dbReference>
<dbReference type="GO" id="GO:0006285">
    <property type="term" value="P:base-excision repair, AP site formation"/>
    <property type="evidence" value="ECO:0007669"/>
    <property type="project" value="TreeGrafter"/>
</dbReference>
<dbReference type="InterPro" id="IPR003265">
    <property type="entry name" value="HhH-GPD_domain"/>
</dbReference>
<evidence type="ECO:0000259" key="8">
    <source>
        <dbReference type="SMART" id="SM00478"/>
    </source>
</evidence>
<dbReference type="PANTHER" id="PTHR10359">
    <property type="entry name" value="A/G-SPECIFIC ADENINE GLYCOSYLASE/ENDONUCLEASE III"/>
    <property type="match status" value="1"/>
</dbReference>
<proteinExistence type="predicted"/>
<dbReference type="CDD" id="cd00056">
    <property type="entry name" value="ENDO3c"/>
    <property type="match status" value="1"/>
</dbReference>
<dbReference type="Gene3D" id="1.10.1670.10">
    <property type="entry name" value="Helix-hairpin-Helix base-excision DNA repair enzymes (C-terminal)"/>
    <property type="match status" value="1"/>
</dbReference>
<dbReference type="GO" id="GO:0051539">
    <property type="term" value="F:4 iron, 4 sulfur cluster binding"/>
    <property type="evidence" value="ECO:0007669"/>
    <property type="project" value="UniProtKB-KW"/>
</dbReference>
<dbReference type="SUPFAM" id="SSF48150">
    <property type="entry name" value="DNA-glycosylase"/>
    <property type="match status" value="1"/>
</dbReference>
<organism evidence="9 10">
    <name type="scientific">Paractinoplanes ferrugineus</name>
    <dbReference type="NCBI Taxonomy" id="113564"/>
    <lineage>
        <taxon>Bacteria</taxon>
        <taxon>Bacillati</taxon>
        <taxon>Actinomycetota</taxon>
        <taxon>Actinomycetes</taxon>
        <taxon>Micromonosporales</taxon>
        <taxon>Micromonosporaceae</taxon>
        <taxon>Paractinoplanes</taxon>
    </lineage>
</organism>
<dbReference type="PANTHER" id="PTHR10359:SF18">
    <property type="entry name" value="ENDONUCLEASE III"/>
    <property type="match status" value="1"/>
</dbReference>
<dbReference type="GO" id="GO:0046872">
    <property type="term" value="F:metal ion binding"/>
    <property type="evidence" value="ECO:0007669"/>
    <property type="project" value="UniProtKB-KW"/>
</dbReference>
<keyword evidence="1" id="KW-0004">4Fe-4S</keyword>
<accession>A0A919J7U2</accession>
<dbReference type="Proteomes" id="UP000598174">
    <property type="component" value="Unassembled WGS sequence"/>
</dbReference>
<dbReference type="AlphaFoldDB" id="A0A919J7U2"/>
<reference evidence="9" key="1">
    <citation type="submission" date="2021-01" db="EMBL/GenBank/DDBJ databases">
        <title>Whole genome shotgun sequence of Actinoplanes ferrugineus NBRC 15555.</title>
        <authorList>
            <person name="Komaki H."/>
            <person name="Tamura T."/>
        </authorList>
    </citation>
    <scope>NUCLEOTIDE SEQUENCE</scope>
    <source>
        <strain evidence="9">NBRC 15555</strain>
    </source>
</reference>
<sequence>MILAFDVVPDLEATMDIQIPALAWQPAGLGRWERTYYPQGEPVVVQVERDHQRLLFSYQASPDDARLIGDALTAAFPADKQIDNLDLDGHPVLTSLRARYSGVIVMTTPAFEALVLTVLSQNRSGDTVRQVFPKLAAACHGITAERIAAIPVAELADLIRSAGPYKAARLSEAAATIATLGDAAFEQIVRQPAPQALTYLEALPGVAHKTAACVLVFSGATTGTLPVDTHLFRVVDRLGLATHDGRNSKSVAAKLISTLLEYGPDVAPAHFIFLLVGRTTCTAGTPNCADCFLAEECGYAIARIEEASR</sequence>
<dbReference type="InterPro" id="IPR023170">
    <property type="entry name" value="HhH_base_excis_C"/>
</dbReference>
<keyword evidence="6" id="KW-0411">Iron-sulfur</keyword>
<dbReference type="GO" id="GO:0019104">
    <property type="term" value="F:DNA N-glycosylase activity"/>
    <property type="evidence" value="ECO:0007669"/>
    <property type="project" value="TreeGrafter"/>
</dbReference>
<keyword evidence="5" id="KW-0408">Iron</keyword>
<dbReference type="InterPro" id="IPR011257">
    <property type="entry name" value="DNA_glycosylase"/>
</dbReference>
<evidence type="ECO:0000256" key="5">
    <source>
        <dbReference type="ARBA" id="ARBA00023004"/>
    </source>
</evidence>
<evidence type="ECO:0000256" key="3">
    <source>
        <dbReference type="ARBA" id="ARBA00022763"/>
    </source>
</evidence>
<evidence type="ECO:0000256" key="1">
    <source>
        <dbReference type="ARBA" id="ARBA00022485"/>
    </source>
</evidence>
<evidence type="ECO:0000313" key="9">
    <source>
        <dbReference type="EMBL" id="GIE14229.1"/>
    </source>
</evidence>
<evidence type="ECO:0000256" key="2">
    <source>
        <dbReference type="ARBA" id="ARBA00022723"/>
    </source>
</evidence>
<keyword evidence="10" id="KW-1185">Reference proteome</keyword>
<dbReference type="Pfam" id="PF00730">
    <property type="entry name" value="HhH-GPD"/>
    <property type="match status" value="1"/>
</dbReference>
<keyword evidence="2" id="KW-0479">Metal-binding</keyword>
<dbReference type="EMBL" id="BOMM01000052">
    <property type="protein sequence ID" value="GIE14229.1"/>
    <property type="molecule type" value="Genomic_DNA"/>
</dbReference>
<gene>
    <name evidence="9" type="ORF">Afe05nite_60690</name>
</gene>
<feature type="domain" description="HhH-GPD" evidence="8">
    <location>
        <begin position="119"/>
        <end position="281"/>
    </location>
</feature>
<keyword evidence="4" id="KW-0378">Hydrolase</keyword>
<evidence type="ECO:0000256" key="4">
    <source>
        <dbReference type="ARBA" id="ARBA00022801"/>
    </source>
</evidence>
<keyword evidence="7" id="KW-0326">Glycosidase</keyword>